<feature type="transmembrane region" description="Helical" evidence="1">
    <location>
        <begin position="71"/>
        <end position="90"/>
    </location>
</feature>
<gene>
    <name evidence="2" type="ORF">GNY06_11615</name>
</gene>
<reference evidence="2 3" key="1">
    <citation type="submission" date="2019-11" db="EMBL/GenBank/DDBJ databases">
        <title>Characterization of Elizabethkingia argenteiflava sp. nov., isolated from inner surface of Soybean Pods.</title>
        <authorList>
            <person name="Mo S."/>
        </authorList>
    </citation>
    <scope>NUCLEOTIDE SEQUENCE [LARGE SCALE GENOMIC DNA]</scope>
    <source>
        <strain evidence="2 3">YB22</strain>
    </source>
</reference>
<keyword evidence="1" id="KW-0472">Membrane</keyword>
<keyword evidence="1" id="KW-0812">Transmembrane</keyword>
<dbReference type="AlphaFoldDB" id="A0A845PWH8"/>
<protein>
    <submittedName>
        <fullName evidence="2">DUF2752 domain-containing protein</fullName>
    </submittedName>
</protein>
<proteinExistence type="predicted"/>
<feature type="transmembrane region" description="Helical" evidence="1">
    <location>
        <begin position="9"/>
        <end position="27"/>
    </location>
</feature>
<evidence type="ECO:0000313" key="3">
    <source>
        <dbReference type="Proteomes" id="UP000553459"/>
    </source>
</evidence>
<organism evidence="2 3">
    <name type="scientific">Elizabethkingia argenteiflava</name>
    <dbReference type="NCBI Taxonomy" id="2681556"/>
    <lineage>
        <taxon>Bacteria</taxon>
        <taxon>Pseudomonadati</taxon>
        <taxon>Bacteroidota</taxon>
        <taxon>Flavobacteriia</taxon>
        <taxon>Flavobacteriales</taxon>
        <taxon>Weeksellaceae</taxon>
        <taxon>Elizabethkingia</taxon>
    </lineage>
</organism>
<dbReference type="Proteomes" id="UP000553459">
    <property type="component" value="Unassembled WGS sequence"/>
</dbReference>
<name>A0A845PWH8_9FLAO</name>
<keyword evidence="3" id="KW-1185">Reference proteome</keyword>
<keyword evidence="1" id="KW-1133">Transmembrane helix</keyword>
<sequence length="128" mass="14693">MRLIFKDRFMFRLSMLLLLGVSIYVFYRYNPENNDFFWKCPFRQITGYDCPGCGSQRALHALLHGNLKLAFSYNALFVMGLAYLAMGWLVQSPAGAAKFPKLRSLWFSQKTIVILLGVIIIFGVARNL</sequence>
<dbReference type="InterPro" id="IPR021215">
    <property type="entry name" value="DUF2752"/>
</dbReference>
<comment type="caution">
    <text evidence="2">The sequence shown here is derived from an EMBL/GenBank/DDBJ whole genome shotgun (WGS) entry which is preliminary data.</text>
</comment>
<dbReference type="EMBL" id="JAAABJ010000641">
    <property type="protein sequence ID" value="NAW51985.1"/>
    <property type="molecule type" value="Genomic_DNA"/>
</dbReference>
<evidence type="ECO:0000313" key="2">
    <source>
        <dbReference type="EMBL" id="NAW51985.1"/>
    </source>
</evidence>
<dbReference type="Pfam" id="PF10825">
    <property type="entry name" value="DUF2752"/>
    <property type="match status" value="1"/>
</dbReference>
<feature type="transmembrane region" description="Helical" evidence="1">
    <location>
        <begin position="102"/>
        <end position="125"/>
    </location>
</feature>
<evidence type="ECO:0000256" key="1">
    <source>
        <dbReference type="SAM" id="Phobius"/>
    </source>
</evidence>
<accession>A0A845PWH8</accession>